<name>A0A1G5N4D5_AFIMA</name>
<evidence type="ECO:0000256" key="2">
    <source>
        <dbReference type="ARBA" id="ARBA00012438"/>
    </source>
</evidence>
<dbReference type="PANTHER" id="PTHR41523:SF8">
    <property type="entry name" value="ETHYLENE RESPONSE SENSOR PROTEIN"/>
    <property type="match status" value="1"/>
</dbReference>
<evidence type="ECO:0000313" key="12">
    <source>
        <dbReference type="EMBL" id="SCZ32212.1"/>
    </source>
</evidence>
<reference evidence="12 13" key="1">
    <citation type="submission" date="2016-10" db="EMBL/GenBank/DDBJ databases">
        <authorList>
            <person name="de Groot N.N."/>
        </authorList>
    </citation>
    <scope>NUCLEOTIDE SEQUENCE [LARGE SCALE GENOMIC DNA]</scope>
    <source>
        <strain evidence="12 13">DSM 2698</strain>
    </source>
</reference>
<evidence type="ECO:0000256" key="4">
    <source>
        <dbReference type="ARBA" id="ARBA00022679"/>
    </source>
</evidence>
<keyword evidence="10" id="KW-0812">Transmembrane</keyword>
<feature type="coiled-coil region" evidence="8">
    <location>
        <begin position="228"/>
        <end position="266"/>
    </location>
</feature>
<feature type="region of interest" description="Disordered" evidence="9">
    <location>
        <begin position="438"/>
        <end position="466"/>
    </location>
</feature>
<evidence type="ECO:0000256" key="3">
    <source>
        <dbReference type="ARBA" id="ARBA00022553"/>
    </source>
</evidence>
<dbReference type="Proteomes" id="UP000199347">
    <property type="component" value="Unassembled WGS sequence"/>
</dbReference>
<evidence type="ECO:0000256" key="9">
    <source>
        <dbReference type="SAM" id="MobiDB-lite"/>
    </source>
</evidence>
<keyword evidence="7" id="KW-0067">ATP-binding</keyword>
<dbReference type="EMBL" id="FMVW01000002">
    <property type="protein sequence ID" value="SCZ32212.1"/>
    <property type="molecule type" value="Genomic_DNA"/>
</dbReference>
<gene>
    <name evidence="12" type="ORF">SAMN03080610_01490</name>
</gene>
<dbReference type="Pfam" id="PF02518">
    <property type="entry name" value="HATPase_c"/>
    <property type="match status" value="1"/>
</dbReference>
<keyword evidence="10" id="KW-1133">Transmembrane helix</keyword>
<proteinExistence type="predicted"/>
<dbReference type="PROSITE" id="PS50109">
    <property type="entry name" value="HIS_KIN"/>
    <property type="match status" value="1"/>
</dbReference>
<dbReference type="EC" id="2.7.13.3" evidence="2"/>
<evidence type="ECO:0000256" key="1">
    <source>
        <dbReference type="ARBA" id="ARBA00000085"/>
    </source>
</evidence>
<keyword evidence="3" id="KW-0597">Phosphoprotein</keyword>
<comment type="catalytic activity">
    <reaction evidence="1">
        <text>ATP + protein L-histidine = ADP + protein N-phospho-L-histidine.</text>
        <dbReference type="EC" id="2.7.13.3"/>
    </reaction>
</comment>
<dbReference type="CDD" id="cd19410">
    <property type="entry name" value="HK9-like_sensor"/>
    <property type="match status" value="1"/>
</dbReference>
<keyword evidence="10" id="KW-0472">Membrane</keyword>
<evidence type="ECO:0000256" key="7">
    <source>
        <dbReference type="ARBA" id="ARBA00022840"/>
    </source>
</evidence>
<evidence type="ECO:0000313" key="13">
    <source>
        <dbReference type="Proteomes" id="UP000199347"/>
    </source>
</evidence>
<dbReference type="PANTHER" id="PTHR41523">
    <property type="entry name" value="TWO-COMPONENT SYSTEM SENSOR PROTEIN"/>
    <property type="match status" value="1"/>
</dbReference>
<dbReference type="SMART" id="SM00387">
    <property type="entry name" value="HATPase_c"/>
    <property type="match status" value="1"/>
</dbReference>
<dbReference type="InterPro" id="IPR011495">
    <property type="entry name" value="Sig_transdc_His_kin_sub2_dim/P"/>
</dbReference>
<dbReference type="InterPro" id="IPR036890">
    <property type="entry name" value="HATPase_C_sf"/>
</dbReference>
<feature type="transmembrane region" description="Helical" evidence="10">
    <location>
        <begin position="201"/>
        <end position="220"/>
    </location>
</feature>
<dbReference type="Pfam" id="PF05227">
    <property type="entry name" value="CHASE3"/>
    <property type="match status" value="1"/>
</dbReference>
<feature type="domain" description="Histidine kinase" evidence="11">
    <location>
        <begin position="262"/>
        <end position="460"/>
    </location>
</feature>
<evidence type="ECO:0000256" key="5">
    <source>
        <dbReference type="ARBA" id="ARBA00022741"/>
    </source>
</evidence>
<protein>
    <recommendedName>
        <fullName evidence="2">histidine kinase</fullName>
        <ecNumber evidence="2">2.7.13.3</ecNumber>
    </recommendedName>
</protein>
<keyword evidence="5" id="KW-0547">Nucleotide-binding</keyword>
<evidence type="ECO:0000259" key="11">
    <source>
        <dbReference type="PROSITE" id="PS50109"/>
    </source>
</evidence>
<dbReference type="STRING" id="1120955.SAMN03080610_01490"/>
<keyword evidence="6 12" id="KW-0418">Kinase</keyword>
<organism evidence="12 13">
    <name type="scientific">Afifella marina DSM 2698</name>
    <dbReference type="NCBI Taxonomy" id="1120955"/>
    <lineage>
        <taxon>Bacteria</taxon>
        <taxon>Pseudomonadati</taxon>
        <taxon>Pseudomonadota</taxon>
        <taxon>Alphaproteobacteria</taxon>
        <taxon>Hyphomicrobiales</taxon>
        <taxon>Afifellaceae</taxon>
        <taxon>Afifella</taxon>
    </lineage>
</organism>
<dbReference type="GO" id="GO:0004673">
    <property type="term" value="F:protein histidine kinase activity"/>
    <property type="evidence" value="ECO:0007669"/>
    <property type="project" value="UniProtKB-EC"/>
</dbReference>
<sequence length="466" mass="51103">MSIDGTMDVTMTPERHSKWGAALGRARNRIMLARMALFGLLLLSVGAILFLTVRADRTDDWVEHTLRVRSEIESLLGSLREAEGAQRGYLLTGDQTYLNPYRPAVALLPDQVQKLHDLLSDNPPQTARLDAANTLIRQRLDQMDETIELFAAGQRDAARSQVEQQGRTISNGIVQQLRELDAEEVRHLAQRQALQRRNRNLLLLAITASLLATAGLATALQRAERLHIAELNQTNASLETRVRERTAELEIERQRAEALLSDVNHRVGNNLSMVSSILALQARQSDNEEAKAVLDGAREHIGAIASAQRRLHLLAGRDWVRLDGYLEPLVEDLQELSAGKPITLKLEAEPFQLPSKDAVSIGIIVNELVTNAIKYAFPDGESGEILIRSYAVEEPDQGCVIEIADNGIGYALDESEGPGLGRVIVSSMSRSLGAEIEATPAAPGEARPGAKHRLFVPRKATPPATA</sequence>
<dbReference type="AlphaFoldDB" id="A0A1G5N4D5"/>
<dbReference type="GO" id="GO:0005524">
    <property type="term" value="F:ATP binding"/>
    <property type="evidence" value="ECO:0007669"/>
    <property type="project" value="UniProtKB-KW"/>
</dbReference>
<dbReference type="InterPro" id="IPR003594">
    <property type="entry name" value="HATPase_dom"/>
</dbReference>
<dbReference type="InterPro" id="IPR007891">
    <property type="entry name" value="CHASE3"/>
</dbReference>
<evidence type="ECO:0000256" key="10">
    <source>
        <dbReference type="SAM" id="Phobius"/>
    </source>
</evidence>
<accession>A0A1G5N4D5</accession>
<dbReference type="Gene3D" id="3.30.565.10">
    <property type="entry name" value="Histidine kinase-like ATPase, C-terminal domain"/>
    <property type="match status" value="1"/>
</dbReference>
<dbReference type="SUPFAM" id="SSF55874">
    <property type="entry name" value="ATPase domain of HSP90 chaperone/DNA topoisomerase II/histidine kinase"/>
    <property type="match status" value="1"/>
</dbReference>
<keyword evidence="13" id="KW-1185">Reference proteome</keyword>
<dbReference type="RefSeq" id="WP_170130445.1">
    <property type="nucleotide sequence ID" value="NZ_FMVW01000002.1"/>
</dbReference>
<dbReference type="Pfam" id="PF07568">
    <property type="entry name" value="HisKA_2"/>
    <property type="match status" value="1"/>
</dbReference>
<evidence type="ECO:0000256" key="6">
    <source>
        <dbReference type="ARBA" id="ARBA00022777"/>
    </source>
</evidence>
<keyword evidence="8" id="KW-0175">Coiled coil</keyword>
<dbReference type="InterPro" id="IPR005467">
    <property type="entry name" value="His_kinase_dom"/>
</dbReference>
<evidence type="ECO:0000256" key="8">
    <source>
        <dbReference type="SAM" id="Coils"/>
    </source>
</evidence>
<keyword evidence="4" id="KW-0808">Transferase</keyword>